<evidence type="ECO:0000313" key="5">
    <source>
        <dbReference type="Proteomes" id="UP000186698"/>
    </source>
</evidence>
<feature type="domain" description="TAF1C helical bundle" evidence="3">
    <location>
        <begin position="540"/>
        <end position="819"/>
    </location>
</feature>
<dbReference type="RefSeq" id="XP_041436658.1">
    <property type="nucleotide sequence ID" value="XM_041580724.1"/>
</dbReference>
<dbReference type="Proteomes" id="UP000186698">
    <property type="component" value="Chromosome 1S"/>
</dbReference>
<sequence>MEFPGSLFPSFYSEGPCAREAPSDLSVFGFGGHGTVEPSNSRQDGYKFIPLYTRTAERWKATGPAPIPLLPPNHGREIPPVFVSDIVQETSKRVTMRNTLVRKSKVQLDFTKQLGNFSLDHSDTAFQCMGQLLEPHCYLGDKDVYRQVRLNTKKMTGMLQSLRHAVHRDCPFSYSDSQLRCLSFLACDWLQDIPPAMLAQRVHQGLADEWRQLQYNTQNTGGALSYAAYPQGHYGCLIFPQGEAMNELHFQQVKVNVESGGHTVKILEDPAVFELNGRIQQVSSDKSGSSEEVLVGVRSNYHLASWKFSSQDPPRSLQVINTQSPSTCINVSPYLPGELCVCTEHGGLYLWNVETGLNLLRNDSDTLFFRDDLDWRWGDYTSHPRVLTYADRTGVQSVDIRVPDAQGLDIFRIGQEASCQRGERVILPRCLREENPAHCLITTQFSVYIMDERFPLVPLLKWDHMFQSPPSFAQIIPCRQSSRSNKVVLGSQRGETLMLQYTGGTLSPLQMLFPTLSVPQPSQCLAHLPPLQPLHHDYVAQRLASPGAGLAAAHMTSDQDSIMVFSLTDPGDLFYQTLVHQPPDSPEDSDQGEGQRHPTHQHTSAHPLSNHNAESISTHEEGQTVPGDGSTESLPVQDRTICSLSSQSDPNSQNGSAHEANGAAQSTNLQTENRTGISHLSSKSLRCLQRWLRALNQELKPKGPSRPKFGIKKFLKSLEVSESDSGKSVSASDELRRTLLESMRHGNLVQLNTPLVSGALEPVCPQTWKDPLSQRLTAAWNGQLGFWWEDYLGLNRQSKVQSLRERRRRQKLQRARSCSRLSGSFTSSLSLDSSTYDQSSAWSVYSEPLSEPEPIPTGSKRMRSPPPDHQSSWTDTQESMDATETQHRELGHKSWPEDGNSQTPNDSSSLLSSQSLNFRGIPRERRKTVRDFISLLGNPSEPQTHARNAPASSFPSQTISLSQQSQSLSQRSQSRSQQSKKRPRMGF</sequence>
<dbReference type="Pfam" id="PF20642">
    <property type="entry name" value="TAF1C_HB"/>
    <property type="match status" value="1"/>
</dbReference>
<dbReference type="InterPro" id="IPR049089">
    <property type="entry name" value="TAF1C_C"/>
</dbReference>
<proteinExistence type="predicted"/>
<protein>
    <submittedName>
        <fullName evidence="6 7">TATA box-binding protein-associated factor, RNA polymerase I, subunit C</fullName>
    </submittedName>
</protein>
<dbReference type="Pfam" id="PF20641">
    <property type="entry name" value="TAF1C_beta-prop"/>
    <property type="match status" value="1"/>
</dbReference>
<feature type="compositionally biased region" description="Basic residues" evidence="1">
    <location>
        <begin position="978"/>
        <end position="987"/>
    </location>
</feature>
<dbReference type="AlphaFoldDB" id="A0A310TQ02"/>
<organism evidence="5 7">
    <name type="scientific">Xenopus laevis</name>
    <name type="common">African clawed frog</name>
    <dbReference type="NCBI Taxonomy" id="8355"/>
    <lineage>
        <taxon>Eukaryota</taxon>
        <taxon>Metazoa</taxon>
        <taxon>Chordata</taxon>
        <taxon>Craniata</taxon>
        <taxon>Vertebrata</taxon>
        <taxon>Euteleostomi</taxon>
        <taxon>Amphibia</taxon>
        <taxon>Batrachia</taxon>
        <taxon>Anura</taxon>
        <taxon>Pipoidea</taxon>
        <taxon>Pipidae</taxon>
        <taxon>Xenopodinae</taxon>
        <taxon>Xenopus</taxon>
        <taxon>Xenopus</taxon>
    </lineage>
</organism>
<feature type="domain" description="TAF1C C-terminal" evidence="4">
    <location>
        <begin position="909"/>
        <end position="987"/>
    </location>
</feature>
<keyword evidence="5" id="KW-1185">Reference proteome</keyword>
<feature type="compositionally biased region" description="Low complexity" evidence="1">
    <location>
        <begin position="960"/>
        <end position="977"/>
    </location>
</feature>
<feature type="compositionally biased region" description="Low complexity" evidence="1">
    <location>
        <begin position="907"/>
        <end position="916"/>
    </location>
</feature>
<dbReference type="PANTHER" id="PTHR15319:SF1">
    <property type="entry name" value="TATA BOX-BINDING PROTEIN-ASSOCIATED FACTOR RNA POLYMERASE I SUBUNIT C"/>
    <property type="match status" value="1"/>
</dbReference>
<evidence type="ECO:0000259" key="3">
    <source>
        <dbReference type="Pfam" id="PF20642"/>
    </source>
</evidence>
<dbReference type="PaxDb" id="8355-A0A310TQ02"/>
<dbReference type="OrthoDB" id="2382881at2759"/>
<accession>A0A310TQ02</accession>
<evidence type="ECO:0000313" key="6">
    <source>
        <dbReference type="RefSeq" id="XP_041436658.1"/>
    </source>
</evidence>
<feature type="region of interest" description="Disordered" evidence="1">
    <location>
        <begin position="843"/>
        <end position="987"/>
    </location>
</feature>
<reference evidence="6 7" key="1">
    <citation type="submission" date="2025-04" db="UniProtKB">
        <authorList>
            <consortium name="RefSeq"/>
        </authorList>
    </citation>
    <scope>IDENTIFICATION</scope>
    <source>
        <strain evidence="6 7">J_2021</strain>
        <tissue evidence="6 7">Erythrocytes</tissue>
    </source>
</reference>
<feature type="compositionally biased region" description="Polar residues" evidence="1">
    <location>
        <begin position="940"/>
        <end position="959"/>
    </location>
</feature>
<dbReference type="InterPro" id="IPR038801">
    <property type="entry name" value="TAF1C"/>
</dbReference>
<dbReference type="Pfam" id="PF20643">
    <property type="entry name" value="TAF1C_C"/>
    <property type="match status" value="1"/>
</dbReference>
<dbReference type="STRING" id="8355.A0A310TQ02"/>
<dbReference type="RefSeq" id="XP_041436659.1">
    <property type="nucleotide sequence ID" value="XM_041580725.1"/>
</dbReference>
<accession>A0A974BRY7</accession>
<dbReference type="GO" id="GO:0001164">
    <property type="term" value="F:RNA polymerase I core promoter sequence-specific DNA binding"/>
    <property type="evidence" value="ECO:0000318"/>
    <property type="project" value="GO_Central"/>
</dbReference>
<dbReference type="GeneID" id="108705080"/>
<name>A0A310TQ02_XENLA</name>
<dbReference type="KEGG" id="xla:108705080"/>
<dbReference type="InterPro" id="IPR049090">
    <property type="entry name" value="TAF1C_HB"/>
</dbReference>
<dbReference type="InterPro" id="IPR049087">
    <property type="entry name" value="TAF1C_beta-prop"/>
</dbReference>
<gene>
    <name evidence="6 7" type="primary">LOC108705080</name>
</gene>
<evidence type="ECO:0000259" key="2">
    <source>
        <dbReference type="Pfam" id="PF20641"/>
    </source>
</evidence>
<feature type="compositionally biased region" description="Polar residues" evidence="1">
    <location>
        <begin position="601"/>
        <end position="616"/>
    </location>
</feature>
<feature type="compositionally biased region" description="Polar residues" evidence="1">
    <location>
        <begin position="663"/>
        <end position="679"/>
    </location>
</feature>
<dbReference type="PANTHER" id="PTHR15319">
    <property type="entry name" value="TATA BOX-BINDING PROTEIN ASSOCIATED FACTOR RNA POLYMERASE I SUBUNIT C"/>
    <property type="match status" value="1"/>
</dbReference>
<feature type="compositionally biased region" description="Polar residues" evidence="1">
    <location>
        <begin position="869"/>
        <end position="883"/>
    </location>
</feature>
<evidence type="ECO:0000259" key="4">
    <source>
        <dbReference type="Pfam" id="PF20643"/>
    </source>
</evidence>
<evidence type="ECO:0000313" key="7">
    <source>
        <dbReference type="RefSeq" id="XP_041436659.1"/>
    </source>
</evidence>
<feature type="compositionally biased region" description="Polar residues" evidence="1">
    <location>
        <begin position="630"/>
        <end position="656"/>
    </location>
</feature>
<feature type="compositionally biased region" description="Basic and acidic residues" evidence="1">
    <location>
        <begin position="884"/>
        <end position="896"/>
    </location>
</feature>
<evidence type="ECO:0000256" key="1">
    <source>
        <dbReference type="SAM" id="MobiDB-lite"/>
    </source>
</evidence>
<feature type="region of interest" description="Disordered" evidence="1">
    <location>
        <begin position="575"/>
        <end position="679"/>
    </location>
</feature>
<dbReference type="Bgee" id="108705080">
    <property type="expression patterns" value="Expressed in neurula embryo and 19 other cell types or tissues"/>
</dbReference>
<feature type="domain" description="TAF1C beta-propeller" evidence="2">
    <location>
        <begin position="295"/>
        <end position="431"/>
    </location>
</feature>
<dbReference type="GO" id="GO:0001650">
    <property type="term" value="C:fibrillar center"/>
    <property type="evidence" value="ECO:0000318"/>
    <property type="project" value="GO_Central"/>
</dbReference>